<name>A0A178YLX7_SINSA</name>
<reference evidence="2 3" key="1">
    <citation type="submission" date="2015-11" db="EMBL/GenBank/DDBJ databases">
        <title>Ensifer anhuiense sp. nov., an effective nitrogen fixation bacterium with Glycine soja.</title>
        <authorList>
            <person name="Yan H."/>
            <person name="Chen W."/>
        </authorList>
    </citation>
    <scope>NUCLEOTIDE SEQUENCE [LARGE SCALE GENOMIC DNA]</scope>
    <source>
        <strain evidence="2 3">LMG 7837</strain>
    </source>
</reference>
<dbReference type="RefSeq" id="WP_066870547.1">
    <property type="nucleotide sequence ID" value="NZ_LNQB01000061.1"/>
</dbReference>
<dbReference type="Proteomes" id="UP000078507">
    <property type="component" value="Unassembled WGS sequence"/>
</dbReference>
<organism evidence="2 3">
    <name type="scientific">Sinorhizobium saheli</name>
    <dbReference type="NCBI Taxonomy" id="36856"/>
    <lineage>
        <taxon>Bacteria</taxon>
        <taxon>Pseudomonadati</taxon>
        <taxon>Pseudomonadota</taxon>
        <taxon>Alphaproteobacteria</taxon>
        <taxon>Hyphomicrobiales</taxon>
        <taxon>Rhizobiaceae</taxon>
        <taxon>Sinorhizobium/Ensifer group</taxon>
        <taxon>Sinorhizobium</taxon>
    </lineage>
</organism>
<gene>
    <name evidence="2" type="ORF">ATB98_24050</name>
</gene>
<protein>
    <submittedName>
        <fullName evidence="2">Uncharacterized protein</fullName>
    </submittedName>
</protein>
<dbReference type="AlphaFoldDB" id="A0A178YLX7"/>
<feature type="transmembrane region" description="Helical" evidence="1">
    <location>
        <begin position="20"/>
        <end position="41"/>
    </location>
</feature>
<keyword evidence="3" id="KW-1185">Reference proteome</keyword>
<dbReference type="EMBL" id="LNQB01000061">
    <property type="protein sequence ID" value="OAP48427.1"/>
    <property type="molecule type" value="Genomic_DNA"/>
</dbReference>
<keyword evidence="1" id="KW-0472">Membrane</keyword>
<keyword evidence="1" id="KW-0812">Transmembrane</keyword>
<comment type="caution">
    <text evidence="2">The sequence shown here is derived from an EMBL/GenBank/DDBJ whole genome shotgun (WGS) entry which is preliminary data.</text>
</comment>
<dbReference type="OrthoDB" id="9884626at2"/>
<evidence type="ECO:0000313" key="3">
    <source>
        <dbReference type="Proteomes" id="UP000078507"/>
    </source>
</evidence>
<keyword evidence="1" id="KW-1133">Transmembrane helix</keyword>
<evidence type="ECO:0000256" key="1">
    <source>
        <dbReference type="SAM" id="Phobius"/>
    </source>
</evidence>
<sequence>MENLWPNDLLAGMPGSTPNAIETILEIQALGLAAITGGLVVGRVRDRSFRPARAWSLYIEPVDQPSKAYEFLIIRSADGGYPVAVEAYHLGDMRLKRCESKATLTKALQKIFAEPSSKSVIRTLAEEAIAAGAVARPEGETQVQPARPIEIGPVFDTPDGQVSSVSMFGISGHISDTTLENLRDRNRRVVEPLNERFVVTMPFVGTVKATVSKEELDVLVAQATRSLKGN</sequence>
<proteinExistence type="predicted"/>
<evidence type="ECO:0000313" key="2">
    <source>
        <dbReference type="EMBL" id="OAP48427.1"/>
    </source>
</evidence>
<accession>A0A178YLX7</accession>